<gene>
    <name evidence="18" type="ORF">M407DRAFT_70750</name>
</gene>
<keyword evidence="6" id="KW-0158">Chromosome</keyword>
<reference evidence="19" key="2">
    <citation type="submission" date="2015-01" db="EMBL/GenBank/DDBJ databases">
        <title>Evolutionary Origins and Diversification of the Mycorrhizal Mutualists.</title>
        <authorList>
            <consortium name="DOE Joint Genome Institute"/>
            <consortium name="Mycorrhizal Genomics Consortium"/>
            <person name="Kohler A."/>
            <person name="Kuo A."/>
            <person name="Nagy L.G."/>
            <person name="Floudas D."/>
            <person name="Copeland A."/>
            <person name="Barry K.W."/>
            <person name="Cichocki N."/>
            <person name="Veneault-Fourrey C."/>
            <person name="LaButti K."/>
            <person name="Lindquist E.A."/>
            <person name="Lipzen A."/>
            <person name="Lundell T."/>
            <person name="Morin E."/>
            <person name="Murat C."/>
            <person name="Riley R."/>
            <person name="Ohm R."/>
            <person name="Sun H."/>
            <person name="Tunlid A."/>
            <person name="Henrissat B."/>
            <person name="Grigoriev I.V."/>
            <person name="Hibbett D.S."/>
            <person name="Martin F."/>
        </authorList>
    </citation>
    <scope>NUCLEOTIDE SEQUENCE [LARGE SCALE GENOMIC DNA]</scope>
    <source>
        <strain evidence="19">MUT 4182</strain>
    </source>
</reference>
<name>A0A0C3M6I4_9AGAM</name>
<evidence type="ECO:0000256" key="7">
    <source>
        <dbReference type="ARBA" id="ARBA00022490"/>
    </source>
</evidence>
<keyword evidence="9" id="KW-0493">Microtubule</keyword>
<dbReference type="GO" id="GO:0051301">
    <property type="term" value="P:cell division"/>
    <property type="evidence" value="ECO:0007669"/>
    <property type="project" value="UniProtKB-KW"/>
</dbReference>
<keyword evidence="13" id="KW-0539">Nucleus</keyword>
<evidence type="ECO:0000256" key="8">
    <source>
        <dbReference type="ARBA" id="ARBA00022618"/>
    </source>
</evidence>
<evidence type="ECO:0000256" key="15">
    <source>
        <dbReference type="ARBA" id="ARBA00023328"/>
    </source>
</evidence>
<evidence type="ECO:0000256" key="13">
    <source>
        <dbReference type="ARBA" id="ARBA00023242"/>
    </source>
</evidence>
<proteinExistence type="inferred from homology"/>
<evidence type="ECO:0000256" key="17">
    <source>
        <dbReference type="SAM" id="MobiDB-lite"/>
    </source>
</evidence>
<dbReference type="PANTHER" id="PTHR28025">
    <property type="entry name" value="DASH COMPLEX SUBUNIT DAD1"/>
    <property type="match status" value="1"/>
</dbReference>
<dbReference type="GO" id="GO:0051010">
    <property type="term" value="F:microtubule plus-end binding"/>
    <property type="evidence" value="ECO:0007669"/>
    <property type="project" value="TreeGrafter"/>
</dbReference>
<dbReference type="GO" id="GO:0072686">
    <property type="term" value="C:mitotic spindle"/>
    <property type="evidence" value="ECO:0007669"/>
    <property type="project" value="InterPro"/>
</dbReference>
<dbReference type="STRING" id="1051891.A0A0C3M6I4"/>
<dbReference type="AlphaFoldDB" id="A0A0C3M6I4"/>
<keyword evidence="7" id="KW-0963">Cytoplasm</keyword>
<keyword evidence="10" id="KW-0498">Mitosis</keyword>
<dbReference type="EMBL" id="KN822985">
    <property type="protein sequence ID" value="KIO29257.1"/>
    <property type="molecule type" value="Genomic_DNA"/>
</dbReference>
<keyword evidence="12" id="KW-0206">Cytoskeleton</keyword>
<evidence type="ECO:0000313" key="18">
    <source>
        <dbReference type="EMBL" id="KIO29257.1"/>
    </source>
</evidence>
<evidence type="ECO:0000256" key="1">
    <source>
        <dbReference type="ARBA" id="ARBA00004123"/>
    </source>
</evidence>
<evidence type="ECO:0000256" key="14">
    <source>
        <dbReference type="ARBA" id="ARBA00023306"/>
    </source>
</evidence>
<keyword evidence="15" id="KW-0137">Centromere</keyword>
<dbReference type="InterPro" id="IPR013958">
    <property type="entry name" value="DASH_Dad1"/>
</dbReference>
<dbReference type="PANTHER" id="PTHR28025:SF1">
    <property type="entry name" value="DASH COMPLEX SUBUNIT DAD1"/>
    <property type="match status" value="1"/>
</dbReference>
<sequence length="110" mass="12020">MSRPAASAPSNDDEGSSFFEKERDRLTTQIAAAFEDLLSQSNVLNRQLEQVAGVGRDFETVAALWGRFQDLMREQQAEVDVAATDPHGVPGTGTALAGRASVLDRREEER</sequence>
<dbReference type="HOGENOM" id="CLU_142427_3_2_1"/>
<evidence type="ECO:0000313" key="19">
    <source>
        <dbReference type="Proteomes" id="UP000054248"/>
    </source>
</evidence>
<dbReference type="Proteomes" id="UP000054248">
    <property type="component" value="Unassembled WGS sequence"/>
</dbReference>
<evidence type="ECO:0000256" key="2">
    <source>
        <dbReference type="ARBA" id="ARBA00004186"/>
    </source>
</evidence>
<evidence type="ECO:0000256" key="10">
    <source>
        <dbReference type="ARBA" id="ARBA00022776"/>
    </source>
</evidence>
<dbReference type="Pfam" id="PF08649">
    <property type="entry name" value="DASH_Dad1"/>
    <property type="match status" value="1"/>
</dbReference>
<dbReference type="GO" id="GO:0005876">
    <property type="term" value="C:spindle microtubule"/>
    <property type="evidence" value="ECO:0007669"/>
    <property type="project" value="TreeGrafter"/>
</dbReference>
<keyword evidence="8" id="KW-0132">Cell division</keyword>
<accession>A0A0C3M6I4</accession>
<evidence type="ECO:0000256" key="11">
    <source>
        <dbReference type="ARBA" id="ARBA00022838"/>
    </source>
</evidence>
<evidence type="ECO:0000256" key="3">
    <source>
        <dbReference type="ARBA" id="ARBA00004629"/>
    </source>
</evidence>
<reference evidence="18 19" key="1">
    <citation type="submission" date="2014-04" db="EMBL/GenBank/DDBJ databases">
        <authorList>
            <consortium name="DOE Joint Genome Institute"/>
            <person name="Kuo A."/>
            <person name="Girlanda M."/>
            <person name="Perotto S."/>
            <person name="Kohler A."/>
            <person name="Nagy L.G."/>
            <person name="Floudas D."/>
            <person name="Copeland A."/>
            <person name="Barry K.W."/>
            <person name="Cichocki N."/>
            <person name="Veneault-Fourrey C."/>
            <person name="LaButti K."/>
            <person name="Lindquist E.A."/>
            <person name="Lipzen A."/>
            <person name="Lundell T."/>
            <person name="Morin E."/>
            <person name="Murat C."/>
            <person name="Sun H."/>
            <person name="Tunlid A."/>
            <person name="Henrissat B."/>
            <person name="Grigoriev I.V."/>
            <person name="Hibbett D.S."/>
            <person name="Martin F."/>
            <person name="Nordberg H.P."/>
            <person name="Cantor M.N."/>
            <person name="Hua S.X."/>
        </authorList>
    </citation>
    <scope>NUCLEOTIDE SEQUENCE [LARGE SCALE GENOMIC DNA]</scope>
    <source>
        <strain evidence="18 19">MUT 4182</strain>
    </source>
</reference>
<protein>
    <recommendedName>
        <fullName evidence="5">DASH complex subunit DAD1</fullName>
    </recommendedName>
    <alternativeName>
        <fullName evidence="16">Outer kinetochore protein DAD1</fullName>
    </alternativeName>
</protein>
<evidence type="ECO:0000256" key="5">
    <source>
        <dbReference type="ARBA" id="ARBA00020261"/>
    </source>
</evidence>
<keyword evidence="14" id="KW-0131">Cell cycle</keyword>
<evidence type="ECO:0000256" key="9">
    <source>
        <dbReference type="ARBA" id="ARBA00022701"/>
    </source>
</evidence>
<evidence type="ECO:0000256" key="6">
    <source>
        <dbReference type="ARBA" id="ARBA00022454"/>
    </source>
</evidence>
<organism evidence="18 19">
    <name type="scientific">Tulasnella calospora MUT 4182</name>
    <dbReference type="NCBI Taxonomy" id="1051891"/>
    <lineage>
        <taxon>Eukaryota</taxon>
        <taxon>Fungi</taxon>
        <taxon>Dikarya</taxon>
        <taxon>Basidiomycota</taxon>
        <taxon>Agaricomycotina</taxon>
        <taxon>Agaricomycetes</taxon>
        <taxon>Cantharellales</taxon>
        <taxon>Tulasnellaceae</taxon>
        <taxon>Tulasnella</taxon>
    </lineage>
</organism>
<comment type="subcellular location">
    <subcellularLocation>
        <location evidence="3">Chromosome</location>
        <location evidence="3">Centromere</location>
        <location evidence="3">Kinetochore</location>
    </subcellularLocation>
    <subcellularLocation>
        <location evidence="2">Cytoplasm</location>
        <location evidence="2">Cytoskeleton</location>
        <location evidence="2">Spindle</location>
    </subcellularLocation>
    <subcellularLocation>
        <location evidence="1">Nucleus</location>
    </subcellularLocation>
</comment>
<dbReference type="GO" id="GO:0044732">
    <property type="term" value="C:mitotic spindle pole body"/>
    <property type="evidence" value="ECO:0007669"/>
    <property type="project" value="TreeGrafter"/>
</dbReference>
<dbReference type="GO" id="GO:0042729">
    <property type="term" value="C:DASH complex"/>
    <property type="evidence" value="ECO:0007669"/>
    <property type="project" value="InterPro"/>
</dbReference>
<feature type="region of interest" description="Disordered" evidence="17">
    <location>
        <begin position="83"/>
        <end position="110"/>
    </location>
</feature>
<feature type="region of interest" description="Disordered" evidence="17">
    <location>
        <begin position="1"/>
        <end position="22"/>
    </location>
</feature>
<evidence type="ECO:0000256" key="4">
    <source>
        <dbReference type="ARBA" id="ARBA00010146"/>
    </source>
</evidence>
<evidence type="ECO:0000256" key="16">
    <source>
        <dbReference type="ARBA" id="ARBA00030566"/>
    </source>
</evidence>
<comment type="similarity">
    <text evidence="4">Belongs to the DASH complex DAD1 family.</text>
</comment>
<dbReference type="OrthoDB" id="5566853at2759"/>
<keyword evidence="11" id="KW-0995">Kinetochore</keyword>
<keyword evidence="19" id="KW-1185">Reference proteome</keyword>
<evidence type="ECO:0000256" key="12">
    <source>
        <dbReference type="ARBA" id="ARBA00023212"/>
    </source>
</evidence>